<name>A0A0K6I5U2_9BURK</name>
<gene>
    <name evidence="2" type="ORF">Ga0061069_107111</name>
</gene>
<evidence type="ECO:0000313" key="2">
    <source>
        <dbReference type="EMBL" id="CUA98461.1"/>
    </source>
</evidence>
<feature type="region of interest" description="Disordered" evidence="1">
    <location>
        <begin position="1"/>
        <end position="26"/>
    </location>
</feature>
<evidence type="ECO:0000256" key="1">
    <source>
        <dbReference type="SAM" id="MobiDB-lite"/>
    </source>
</evidence>
<dbReference type="EMBL" id="CYHF01000007">
    <property type="protein sequence ID" value="CUA98461.1"/>
    <property type="molecule type" value="Genomic_DNA"/>
</dbReference>
<dbReference type="Gene3D" id="1.10.238.160">
    <property type="match status" value="1"/>
</dbReference>
<proteinExistence type="predicted"/>
<reference evidence="3" key="1">
    <citation type="submission" date="2015-08" db="EMBL/GenBank/DDBJ databases">
        <authorList>
            <person name="Varghese N."/>
        </authorList>
    </citation>
    <scope>NUCLEOTIDE SEQUENCE [LARGE SCALE GENOMIC DNA]</scope>
    <source>
        <strain evidence="3">DSM 18181</strain>
    </source>
</reference>
<dbReference type="RefSeq" id="WP_055451010.1">
    <property type="nucleotide sequence ID" value="NZ_CYHF01000007.1"/>
</dbReference>
<protein>
    <submittedName>
        <fullName evidence="2">Transcriptional regulator, AlpA family</fullName>
    </submittedName>
</protein>
<dbReference type="OrthoDB" id="9182156at2"/>
<dbReference type="AlphaFoldDB" id="A0A0K6I5U2"/>
<keyword evidence="3" id="KW-1185">Reference proteome</keyword>
<organism evidence="2 3">
    <name type="scientific">Thiomonas bhubaneswarensis</name>
    <dbReference type="NCBI Taxonomy" id="339866"/>
    <lineage>
        <taxon>Bacteria</taxon>
        <taxon>Pseudomonadati</taxon>
        <taxon>Pseudomonadota</taxon>
        <taxon>Betaproteobacteria</taxon>
        <taxon>Burkholderiales</taxon>
        <taxon>Thiomonas</taxon>
    </lineage>
</organism>
<evidence type="ECO:0000313" key="3">
    <source>
        <dbReference type="Proteomes" id="UP000183649"/>
    </source>
</evidence>
<accession>A0A0K6I5U2</accession>
<sequence length="90" mass="10023">MQTKPVHPVKNPHARRPQRVAPATENIHPDSLIRLHQILGLNGAPPLLACGRTQFYAWVKEGRLPPPRKVGHASFWRAGDILEALQRLGA</sequence>
<dbReference type="Proteomes" id="UP000183649">
    <property type="component" value="Unassembled WGS sequence"/>
</dbReference>